<keyword evidence="4 10" id="KW-0547">Nucleotide-binding</keyword>
<dbReference type="GO" id="GO:0005524">
    <property type="term" value="F:ATP binding"/>
    <property type="evidence" value="ECO:0007669"/>
    <property type="project" value="UniProtKB-UniRule"/>
</dbReference>
<comment type="catalytic activity">
    <reaction evidence="8">
        <text>L-seryl-[protein] + ATP = O-phospho-L-seryl-[protein] + ADP + H(+)</text>
        <dbReference type="Rhea" id="RHEA:17989"/>
        <dbReference type="Rhea" id="RHEA-COMP:9863"/>
        <dbReference type="Rhea" id="RHEA-COMP:11604"/>
        <dbReference type="ChEBI" id="CHEBI:15378"/>
        <dbReference type="ChEBI" id="CHEBI:29999"/>
        <dbReference type="ChEBI" id="CHEBI:30616"/>
        <dbReference type="ChEBI" id="CHEBI:83421"/>
        <dbReference type="ChEBI" id="CHEBI:456216"/>
        <dbReference type="EC" id="2.7.11.22"/>
    </reaction>
</comment>
<dbReference type="InterPro" id="IPR008271">
    <property type="entry name" value="Ser/Thr_kinase_AS"/>
</dbReference>
<dbReference type="PROSITE" id="PS00108">
    <property type="entry name" value="PROTEIN_KINASE_ST"/>
    <property type="match status" value="1"/>
</dbReference>
<sequence length="360" mass="42275">MRDYCLLKKIGEGSFGTVYKAKNSDQNIFALKILIKNKHFKNFGYREIDILIKLQSLRHPNIVKSLFLIIIQLFKIKNSFSLYEVLDERYNHKQRIVLVLDYMDSDLSNYIKFAYPLSFETIRIITVQILEGVKCLHQNDIIHRDIKSHNILIRYNDLIVKITDFGLSKVVTTPNSILSRMIVTLEYRAPEIFLTPNYNEKVDIWSIGCILIELINGKKLFKGRNELDIMKDIIKKIGYPEIENWPKSSSISINTFSNITCDGINSYINIREPDLMNLIPHILCFNPDKRMSCNAILSHSFLVQWSVRDYITKLYKFHMIRHKHNLNFKENWASSGFQNKQVTNDEHTQQENETHINVIN</sequence>
<dbReference type="SMART" id="SM00220">
    <property type="entry name" value="S_TKc"/>
    <property type="match status" value="1"/>
</dbReference>
<evidence type="ECO:0000313" key="14">
    <source>
        <dbReference type="Proteomes" id="UP000078046"/>
    </source>
</evidence>
<keyword evidence="5" id="KW-0418">Kinase</keyword>
<keyword evidence="14" id="KW-1185">Reference proteome</keyword>
<dbReference type="PANTHER" id="PTHR24056">
    <property type="entry name" value="CELL DIVISION PROTEIN KINASE"/>
    <property type="match status" value="1"/>
</dbReference>
<evidence type="ECO:0000256" key="11">
    <source>
        <dbReference type="RuleBase" id="RU000304"/>
    </source>
</evidence>
<evidence type="ECO:0000256" key="10">
    <source>
        <dbReference type="PROSITE-ProRule" id="PRU10141"/>
    </source>
</evidence>
<evidence type="ECO:0000256" key="9">
    <source>
        <dbReference type="ARBA" id="ARBA00049280"/>
    </source>
</evidence>
<evidence type="ECO:0000256" key="1">
    <source>
        <dbReference type="ARBA" id="ARBA00006485"/>
    </source>
</evidence>
<dbReference type="GO" id="GO:0008353">
    <property type="term" value="F:RNA polymerase II CTD heptapeptide repeat kinase activity"/>
    <property type="evidence" value="ECO:0007669"/>
    <property type="project" value="UniProtKB-EC"/>
</dbReference>
<feature type="domain" description="Protein kinase" evidence="12">
    <location>
        <begin position="4"/>
        <end position="302"/>
    </location>
</feature>
<dbReference type="Gene3D" id="1.10.510.10">
    <property type="entry name" value="Transferase(Phosphotransferase) domain 1"/>
    <property type="match status" value="1"/>
</dbReference>
<dbReference type="OrthoDB" id="1732493at2759"/>
<evidence type="ECO:0000256" key="2">
    <source>
        <dbReference type="ARBA" id="ARBA00022527"/>
    </source>
</evidence>
<comment type="catalytic activity">
    <reaction evidence="9">
        <text>[DNA-directed RNA polymerase] + ATP = phospho-[DNA-directed RNA polymerase] + ADP + H(+)</text>
        <dbReference type="Rhea" id="RHEA:10216"/>
        <dbReference type="Rhea" id="RHEA-COMP:11321"/>
        <dbReference type="Rhea" id="RHEA-COMP:11322"/>
        <dbReference type="ChEBI" id="CHEBI:15378"/>
        <dbReference type="ChEBI" id="CHEBI:30616"/>
        <dbReference type="ChEBI" id="CHEBI:43176"/>
        <dbReference type="ChEBI" id="CHEBI:68546"/>
        <dbReference type="ChEBI" id="CHEBI:456216"/>
        <dbReference type="EC" id="2.7.11.23"/>
    </reaction>
</comment>
<evidence type="ECO:0000259" key="12">
    <source>
        <dbReference type="PROSITE" id="PS50011"/>
    </source>
</evidence>
<organism evidence="13 14">
    <name type="scientific">Intoshia linei</name>
    <dbReference type="NCBI Taxonomy" id="1819745"/>
    <lineage>
        <taxon>Eukaryota</taxon>
        <taxon>Metazoa</taxon>
        <taxon>Spiralia</taxon>
        <taxon>Lophotrochozoa</taxon>
        <taxon>Mesozoa</taxon>
        <taxon>Orthonectida</taxon>
        <taxon>Rhopaluridae</taxon>
        <taxon>Intoshia</taxon>
    </lineage>
</organism>
<dbReference type="InterPro" id="IPR000719">
    <property type="entry name" value="Prot_kinase_dom"/>
</dbReference>
<evidence type="ECO:0000256" key="5">
    <source>
        <dbReference type="ARBA" id="ARBA00022777"/>
    </source>
</evidence>
<keyword evidence="3" id="KW-0808">Transferase</keyword>
<dbReference type="PROSITE" id="PS00107">
    <property type="entry name" value="PROTEIN_KINASE_ATP"/>
    <property type="match status" value="1"/>
</dbReference>
<comment type="similarity">
    <text evidence="1">Belongs to the protein kinase superfamily. CMGC Ser/Thr protein kinase family. CDC2/CDKX subfamily.</text>
</comment>
<evidence type="ECO:0000256" key="7">
    <source>
        <dbReference type="ARBA" id="ARBA00047811"/>
    </source>
</evidence>
<dbReference type="EMBL" id="LWCA01000053">
    <property type="protein sequence ID" value="OAF71409.1"/>
    <property type="molecule type" value="Genomic_DNA"/>
</dbReference>
<keyword evidence="6 10" id="KW-0067">ATP-binding</keyword>
<dbReference type="SUPFAM" id="SSF56112">
    <property type="entry name" value="Protein kinase-like (PK-like)"/>
    <property type="match status" value="1"/>
</dbReference>
<dbReference type="InterPro" id="IPR017441">
    <property type="entry name" value="Protein_kinase_ATP_BS"/>
</dbReference>
<dbReference type="GO" id="GO:0016592">
    <property type="term" value="C:mediator complex"/>
    <property type="evidence" value="ECO:0007669"/>
    <property type="project" value="TreeGrafter"/>
</dbReference>
<evidence type="ECO:0000256" key="8">
    <source>
        <dbReference type="ARBA" id="ARBA00048367"/>
    </source>
</evidence>
<name>A0A177BAR5_9BILA</name>
<dbReference type="FunFam" id="1.10.510.10:FF:000624">
    <property type="entry name" value="Mitogen-activated protein kinase"/>
    <property type="match status" value="1"/>
</dbReference>
<proteinExistence type="inferred from homology"/>
<comment type="catalytic activity">
    <reaction evidence="7">
        <text>L-threonyl-[protein] + ATP = O-phospho-L-threonyl-[protein] + ADP + H(+)</text>
        <dbReference type="Rhea" id="RHEA:46608"/>
        <dbReference type="Rhea" id="RHEA-COMP:11060"/>
        <dbReference type="Rhea" id="RHEA-COMP:11605"/>
        <dbReference type="ChEBI" id="CHEBI:15378"/>
        <dbReference type="ChEBI" id="CHEBI:30013"/>
        <dbReference type="ChEBI" id="CHEBI:30616"/>
        <dbReference type="ChEBI" id="CHEBI:61977"/>
        <dbReference type="ChEBI" id="CHEBI:456216"/>
        <dbReference type="EC" id="2.7.11.22"/>
    </reaction>
</comment>
<dbReference type="InterPro" id="IPR050108">
    <property type="entry name" value="CDK"/>
</dbReference>
<keyword evidence="2 11" id="KW-0723">Serine/threonine-protein kinase</keyword>
<evidence type="ECO:0000256" key="4">
    <source>
        <dbReference type="ARBA" id="ARBA00022741"/>
    </source>
</evidence>
<dbReference type="Gene3D" id="3.30.200.20">
    <property type="entry name" value="Phosphorylase Kinase, domain 1"/>
    <property type="match status" value="1"/>
</dbReference>
<dbReference type="GO" id="GO:0004693">
    <property type="term" value="F:cyclin-dependent protein serine/threonine kinase activity"/>
    <property type="evidence" value="ECO:0007669"/>
    <property type="project" value="UniProtKB-EC"/>
</dbReference>
<dbReference type="Pfam" id="PF00069">
    <property type="entry name" value="Pkinase"/>
    <property type="match status" value="1"/>
</dbReference>
<evidence type="ECO:0000313" key="13">
    <source>
        <dbReference type="EMBL" id="OAF71409.1"/>
    </source>
</evidence>
<dbReference type="PANTHER" id="PTHR24056:SF495">
    <property type="entry name" value="CYCLIN-DEPENDENT KINASE 8-RELATED"/>
    <property type="match status" value="1"/>
</dbReference>
<comment type="caution">
    <text evidence="13">The sequence shown here is derived from an EMBL/GenBank/DDBJ whole genome shotgun (WGS) entry which is preliminary data.</text>
</comment>
<gene>
    <name evidence="13" type="ORF">A3Q56_00810</name>
</gene>
<dbReference type="InterPro" id="IPR011009">
    <property type="entry name" value="Kinase-like_dom_sf"/>
</dbReference>
<protein>
    <recommendedName>
        <fullName evidence="12">Protein kinase domain-containing protein</fullName>
    </recommendedName>
</protein>
<feature type="binding site" evidence="10">
    <location>
        <position position="32"/>
    </location>
    <ligand>
        <name>ATP</name>
        <dbReference type="ChEBI" id="CHEBI:30616"/>
    </ligand>
</feature>
<dbReference type="PROSITE" id="PS50011">
    <property type="entry name" value="PROTEIN_KINASE_DOM"/>
    <property type="match status" value="1"/>
</dbReference>
<accession>A0A177BAR5</accession>
<dbReference type="Proteomes" id="UP000078046">
    <property type="component" value="Unassembled WGS sequence"/>
</dbReference>
<dbReference type="AlphaFoldDB" id="A0A177BAR5"/>
<reference evidence="13 14" key="1">
    <citation type="submission" date="2016-04" db="EMBL/GenBank/DDBJ databases">
        <title>The genome of Intoshia linei affirms orthonectids as highly simplified spiralians.</title>
        <authorList>
            <person name="Mikhailov K.V."/>
            <person name="Slusarev G.S."/>
            <person name="Nikitin M.A."/>
            <person name="Logacheva M.D."/>
            <person name="Penin A."/>
            <person name="Aleoshin V."/>
            <person name="Panchin Y.V."/>
        </authorList>
    </citation>
    <scope>NUCLEOTIDE SEQUENCE [LARGE SCALE GENOMIC DNA]</scope>
    <source>
        <strain evidence="13">Intl2013</strain>
        <tissue evidence="13">Whole animal</tissue>
    </source>
</reference>
<evidence type="ECO:0000256" key="6">
    <source>
        <dbReference type="ARBA" id="ARBA00022840"/>
    </source>
</evidence>
<evidence type="ECO:0000256" key="3">
    <source>
        <dbReference type="ARBA" id="ARBA00022679"/>
    </source>
</evidence>